<evidence type="ECO:0000313" key="2">
    <source>
        <dbReference type="Proteomes" id="UP001061991"/>
    </source>
</evidence>
<name>A0ACD4D5V3_9HYPH</name>
<organism evidence="1 2">
    <name type="scientific">Phyllobacterium zundukense</name>
    <dbReference type="NCBI Taxonomy" id="1867719"/>
    <lineage>
        <taxon>Bacteria</taxon>
        <taxon>Pseudomonadati</taxon>
        <taxon>Pseudomonadota</taxon>
        <taxon>Alphaproteobacteria</taxon>
        <taxon>Hyphomicrobiales</taxon>
        <taxon>Phyllobacteriaceae</taxon>
        <taxon>Phyllobacterium</taxon>
    </lineage>
</organism>
<gene>
    <name evidence="1" type="ORF">N8E88_13810</name>
</gene>
<sequence>MTREQRLRNNTTIVFIRLATQELCIDPADGNRRYGHNLKYGKVEALDDAEKKLIQGTIDAFIHVNKSICHSQSSKTIQV</sequence>
<proteinExistence type="predicted"/>
<keyword evidence="2" id="KW-1185">Reference proteome</keyword>
<evidence type="ECO:0000313" key="1">
    <source>
        <dbReference type="EMBL" id="UXN61168.1"/>
    </source>
</evidence>
<accession>A0ACD4D5V3</accession>
<reference evidence="1" key="1">
    <citation type="submission" date="2022-09" db="EMBL/GenBank/DDBJ databases">
        <title>Interaction between co-microsymbionts with complementary sets of symbiotic genes in legume-rhizobium systems.</title>
        <authorList>
            <person name="Safronova V."/>
            <person name="Sazanova A."/>
            <person name="Afonin A."/>
            <person name="Chirak E."/>
        </authorList>
    </citation>
    <scope>NUCLEOTIDE SEQUENCE</scope>
    <source>
        <strain evidence="1">A18/3m</strain>
    </source>
</reference>
<dbReference type="EMBL" id="CP104973">
    <property type="protein sequence ID" value="UXN61168.1"/>
    <property type="molecule type" value="Genomic_DNA"/>
</dbReference>
<dbReference type="Proteomes" id="UP001061991">
    <property type="component" value="Chromosome"/>
</dbReference>
<protein>
    <submittedName>
        <fullName evidence="1">Uncharacterized protein</fullName>
    </submittedName>
</protein>